<sequence length="363" mass="38752">MWFRNFLNLLASLRERNCFAVRWLTMFASLSTPILFALGGFAGLIILATGYRMTGLSDQIADRTGWGEALVGAALLGAATSMSGTVVSLTSALDGRASLAFSNGIGGIAAQTAFLAFADMIYRRANLEHAAADLANVFQAGLLLLLLTVPLMAFTAPEVAFWGIHPASVALFVLYAYGLRATARLREEPMWHPVDTSETRTDAPEHDGEAEKPASALILPFLLLLVLMALSGWSVARIAGELSDRLELSDTVVGATMTAVLTSLPELVTTLVAVRRGALQLAVGGIIGGNTFDTLFLTLSDVGYRDGSLYHAITADDLFWLTVAMMMTAVLTLGLIFRQRHGIGWESIGLLVIYAGALAVQIL</sequence>
<dbReference type="EMBL" id="FNBP01000007">
    <property type="protein sequence ID" value="SDG38944.1"/>
    <property type="molecule type" value="Genomic_DNA"/>
</dbReference>
<feature type="transmembrane region" description="Helical" evidence="5">
    <location>
        <begin position="99"/>
        <end position="122"/>
    </location>
</feature>
<evidence type="ECO:0000313" key="7">
    <source>
        <dbReference type="EMBL" id="SDG38944.1"/>
    </source>
</evidence>
<evidence type="ECO:0000256" key="5">
    <source>
        <dbReference type="SAM" id="Phobius"/>
    </source>
</evidence>
<dbReference type="InterPro" id="IPR004837">
    <property type="entry name" value="NaCa_Exmemb"/>
</dbReference>
<dbReference type="Gene3D" id="1.20.1420.30">
    <property type="entry name" value="NCX, central ion-binding region"/>
    <property type="match status" value="2"/>
</dbReference>
<evidence type="ECO:0000256" key="3">
    <source>
        <dbReference type="ARBA" id="ARBA00022989"/>
    </source>
</evidence>
<feature type="transmembrane region" description="Helical" evidence="5">
    <location>
        <begin position="69"/>
        <end position="93"/>
    </location>
</feature>
<organism evidence="7 8">
    <name type="scientific">Sulfitobacter delicatus</name>
    <dbReference type="NCBI Taxonomy" id="218672"/>
    <lineage>
        <taxon>Bacteria</taxon>
        <taxon>Pseudomonadati</taxon>
        <taxon>Pseudomonadota</taxon>
        <taxon>Alphaproteobacteria</taxon>
        <taxon>Rhodobacterales</taxon>
        <taxon>Roseobacteraceae</taxon>
        <taxon>Sulfitobacter</taxon>
    </lineage>
</organism>
<dbReference type="GO" id="GO:0008273">
    <property type="term" value="F:calcium, potassium:sodium antiporter activity"/>
    <property type="evidence" value="ECO:0007669"/>
    <property type="project" value="TreeGrafter"/>
</dbReference>
<dbReference type="STRING" id="218672.SAMN04489759_10762"/>
<name>A0A1G7TV97_9RHOB</name>
<proteinExistence type="predicted"/>
<feature type="transmembrane region" description="Helical" evidence="5">
    <location>
        <begin position="20"/>
        <end position="48"/>
    </location>
</feature>
<keyword evidence="3 5" id="KW-1133">Transmembrane helix</keyword>
<evidence type="ECO:0000256" key="4">
    <source>
        <dbReference type="ARBA" id="ARBA00023136"/>
    </source>
</evidence>
<accession>A0A1G7TV97</accession>
<dbReference type="AlphaFoldDB" id="A0A1G7TV97"/>
<feature type="transmembrane region" description="Helical" evidence="5">
    <location>
        <begin position="159"/>
        <end position="177"/>
    </location>
</feature>
<evidence type="ECO:0000259" key="6">
    <source>
        <dbReference type="Pfam" id="PF01699"/>
    </source>
</evidence>
<dbReference type="PANTHER" id="PTHR10846">
    <property type="entry name" value="SODIUM/POTASSIUM/CALCIUM EXCHANGER"/>
    <property type="match status" value="1"/>
</dbReference>
<feature type="domain" description="Sodium/calcium exchanger membrane region" evidence="6">
    <location>
        <begin position="40"/>
        <end position="176"/>
    </location>
</feature>
<dbReference type="GO" id="GO:0006874">
    <property type="term" value="P:intracellular calcium ion homeostasis"/>
    <property type="evidence" value="ECO:0007669"/>
    <property type="project" value="TreeGrafter"/>
</dbReference>
<keyword evidence="8" id="KW-1185">Reference proteome</keyword>
<dbReference type="InterPro" id="IPR004481">
    <property type="entry name" value="K/Na/Ca-exchanger"/>
</dbReference>
<feature type="transmembrane region" description="Helical" evidence="5">
    <location>
        <begin position="252"/>
        <end position="274"/>
    </location>
</feature>
<dbReference type="Proteomes" id="UP000199399">
    <property type="component" value="Unassembled WGS sequence"/>
</dbReference>
<gene>
    <name evidence="7" type="ORF">SAMN04489759_10762</name>
</gene>
<keyword evidence="4 5" id="KW-0472">Membrane</keyword>
<feature type="transmembrane region" description="Helical" evidence="5">
    <location>
        <begin position="281"/>
        <end position="299"/>
    </location>
</feature>
<keyword evidence="2 5" id="KW-0812">Transmembrane</keyword>
<evidence type="ECO:0000256" key="1">
    <source>
        <dbReference type="ARBA" id="ARBA00004141"/>
    </source>
</evidence>
<feature type="transmembrane region" description="Helical" evidence="5">
    <location>
        <begin position="344"/>
        <end position="362"/>
    </location>
</feature>
<evidence type="ECO:0000313" key="8">
    <source>
        <dbReference type="Proteomes" id="UP000199399"/>
    </source>
</evidence>
<evidence type="ECO:0000256" key="2">
    <source>
        <dbReference type="ARBA" id="ARBA00022692"/>
    </source>
</evidence>
<dbReference type="GO" id="GO:0005262">
    <property type="term" value="F:calcium channel activity"/>
    <property type="evidence" value="ECO:0007669"/>
    <property type="project" value="TreeGrafter"/>
</dbReference>
<comment type="subcellular location">
    <subcellularLocation>
        <location evidence="1">Membrane</location>
        <topology evidence="1">Multi-pass membrane protein</topology>
    </subcellularLocation>
</comment>
<dbReference type="PANTHER" id="PTHR10846:SF8">
    <property type="entry name" value="INNER MEMBRANE PROTEIN YRBG"/>
    <property type="match status" value="1"/>
</dbReference>
<dbReference type="Pfam" id="PF01699">
    <property type="entry name" value="Na_Ca_ex"/>
    <property type="match status" value="2"/>
</dbReference>
<feature type="domain" description="Sodium/calcium exchanger membrane region" evidence="6">
    <location>
        <begin position="219"/>
        <end position="362"/>
    </location>
</feature>
<feature type="transmembrane region" description="Helical" evidence="5">
    <location>
        <begin position="217"/>
        <end position="240"/>
    </location>
</feature>
<feature type="transmembrane region" description="Helical" evidence="5">
    <location>
        <begin position="134"/>
        <end position="153"/>
    </location>
</feature>
<feature type="transmembrane region" description="Helical" evidence="5">
    <location>
        <begin position="319"/>
        <end position="337"/>
    </location>
</feature>
<dbReference type="GO" id="GO:0005886">
    <property type="term" value="C:plasma membrane"/>
    <property type="evidence" value="ECO:0007669"/>
    <property type="project" value="TreeGrafter"/>
</dbReference>
<reference evidence="8" key="1">
    <citation type="submission" date="2016-10" db="EMBL/GenBank/DDBJ databases">
        <authorList>
            <person name="Varghese N."/>
            <person name="Submissions S."/>
        </authorList>
    </citation>
    <scope>NUCLEOTIDE SEQUENCE [LARGE SCALE GENOMIC DNA]</scope>
    <source>
        <strain evidence="8">DSM 16477</strain>
    </source>
</reference>
<dbReference type="InterPro" id="IPR044880">
    <property type="entry name" value="NCX_ion-bd_dom_sf"/>
</dbReference>
<protein>
    <submittedName>
        <fullName evidence="7">Cation:H+ antiporter</fullName>
    </submittedName>
</protein>